<gene>
    <name evidence="1" type="ORF">Q3O59_07260</name>
</gene>
<name>A0ABT9GPC5_9GAMM</name>
<evidence type="ECO:0008006" key="3">
    <source>
        <dbReference type="Google" id="ProtNLM"/>
    </source>
</evidence>
<sequence length="136" mass="14979">MTTATHNTTSLATTTQAGLHYFSPLAANAQQHQLNRLLQQHQTSSGWTLILAPETSSLKALAELQYQQQSRVLVIHRKQIQDLAQTLKKAILAGTCSCIINFAELRDLQQSTELAELAQCCGCQVYCFANPASHCH</sequence>
<dbReference type="EMBL" id="JAUZVY010000002">
    <property type="protein sequence ID" value="MDP4528831.1"/>
    <property type="molecule type" value="Genomic_DNA"/>
</dbReference>
<accession>A0ABT9GPC5</accession>
<protein>
    <recommendedName>
        <fullName evidence="3">Cell division inhibitor SulA</fullName>
    </recommendedName>
</protein>
<dbReference type="Gene3D" id="3.40.50.300">
    <property type="entry name" value="P-loop containing nucleotide triphosphate hydrolases"/>
    <property type="match status" value="1"/>
</dbReference>
<dbReference type="RefSeq" id="WP_305944935.1">
    <property type="nucleotide sequence ID" value="NZ_JAUZVY010000002.1"/>
</dbReference>
<evidence type="ECO:0000313" key="2">
    <source>
        <dbReference type="Proteomes" id="UP001236258"/>
    </source>
</evidence>
<keyword evidence="2" id="KW-1185">Reference proteome</keyword>
<proteinExistence type="predicted"/>
<reference evidence="1 2" key="1">
    <citation type="submission" date="2023-08" db="EMBL/GenBank/DDBJ databases">
        <authorList>
            <person name="Joshi A."/>
            <person name="Thite S."/>
        </authorList>
    </citation>
    <scope>NUCLEOTIDE SEQUENCE [LARGE SCALE GENOMIC DNA]</scope>
    <source>
        <strain evidence="1 2">1E1</strain>
    </source>
</reference>
<dbReference type="InterPro" id="IPR027417">
    <property type="entry name" value="P-loop_NTPase"/>
</dbReference>
<dbReference type="Proteomes" id="UP001236258">
    <property type="component" value="Unassembled WGS sequence"/>
</dbReference>
<evidence type="ECO:0000313" key="1">
    <source>
        <dbReference type="EMBL" id="MDP4528831.1"/>
    </source>
</evidence>
<organism evidence="1 2">
    <name type="scientific">Alkalimonas delamerensis</name>
    <dbReference type="NCBI Taxonomy" id="265981"/>
    <lineage>
        <taxon>Bacteria</taxon>
        <taxon>Pseudomonadati</taxon>
        <taxon>Pseudomonadota</taxon>
        <taxon>Gammaproteobacteria</taxon>
        <taxon>Alkalimonas</taxon>
    </lineage>
</organism>
<comment type="caution">
    <text evidence="1">The sequence shown here is derived from an EMBL/GenBank/DDBJ whole genome shotgun (WGS) entry which is preliminary data.</text>
</comment>